<name>A0A2J6TGW1_9HELO</name>
<dbReference type="InterPro" id="IPR052895">
    <property type="entry name" value="HetReg/Transcr_Mod"/>
</dbReference>
<dbReference type="InterPro" id="IPR010730">
    <property type="entry name" value="HET"/>
</dbReference>
<dbReference type="PANTHER" id="PTHR24148:SF77">
    <property type="entry name" value="HETEROKARYON INCOMPATIBILITY DOMAIN-CONTAINING PROTEIN"/>
    <property type="match status" value="1"/>
</dbReference>
<feature type="non-terminal residue" evidence="2">
    <location>
        <position position="1"/>
    </location>
</feature>
<sequence>IYLFGHDTTVRRNLSAALYALRDKKEARILWIDAPCINQNDDEEKVSQVMLMEKIYD</sequence>
<dbReference type="OrthoDB" id="3526006at2759"/>
<dbReference type="Pfam" id="PF06985">
    <property type="entry name" value="HET"/>
    <property type="match status" value="1"/>
</dbReference>
<dbReference type="RefSeq" id="XP_024739169.1">
    <property type="nucleotide sequence ID" value="XM_024872991.1"/>
</dbReference>
<evidence type="ECO:0000313" key="3">
    <source>
        <dbReference type="Proteomes" id="UP000235371"/>
    </source>
</evidence>
<dbReference type="GeneID" id="36581071"/>
<evidence type="ECO:0000313" key="2">
    <source>
        <dbReference type="EMBL" id="PMD62265.1"/>
    </source>
</evidence>
<reference evidence="2 3" key="1">
    <citation type="submission" date="2016-04" db="EMBL/GenBank/DDBJ databases">
        <title>A degradative enzymes factory behind the ericoid mycorrhizal symbiosis.</title>
        <authorList>
            <consortium name="DOE Joint Genome Institute"/>
            <person name="Martino E."/>
            <person name="Morin E."/>
            <person name="Grelet G."/>
            <person name="Kuo A."/>
            <person name="Kohler A."/>
            <person name="Daghino S."/>
            <person name="Barry K."/>
            <person name="Choi C."/>
            <person name="Cichocki N."/>
            <person name="Clum A."/>
            <person name="Copeland A."/>
            <person name="Hainaut M."/>
            <person name="Haridas S."/>
            <person name="Labutti K."/>
            <person name="Lindquist E."/>
            <person name="Lipzen A."/>
            <person name="Khouja H.-R."/>
            <person name="Murat C."/>
            <person name="Ohm R."/>
            <person name="Olson A."/>
            <person name="Spatafora J."/>
            <person name="Veneault-Fourrey C."/>
            <person name="Henrissat B."/>
            <person name="Grigoriev I."/>
            <person name="Martin F."/>
            <person name="Perotto S."/>
        </authorList>
    </citation>
    <scope>NUCLEOTIDE SEQUENCE [LARGE SCALE GENOMIC DNA]</scope>
    <source>
        <strain evidence="2 3">E</strain>
    </source>
</reference>
<accession>A0A2J6TGW1</accession>
<evidence type="ECO:0000259" key="1">
    <source>
        <dbReference type="Pfam" id="PF06985"/>
    </source>
</evidence>
<organism evidence="2 3">
    <name type="scientific">Hyaloscypha bicolor E</name>
    <dbReference type="NCBI Taxonomy" id="1095630"/>
    <lineage>
        <taxon>Eukaryota</taxon>
        <taxon>Fungi</taxon>
        <taxon>Dikarya</taxon>
        <taxon>Ascomycota</taxon>
        <taxon>Pezizomycotina</taxon>
        <taxon>Leotiomycetes</taxon>
        <taxon>Helotiales</taxon>
        <taxon>Hyaloscyphaceae</taxon>
        <taxon>Hyaloscypha</taxon>
        <taxon>Hyaloscypha bicolor</taxon>
    </lineage>
</organism>
<protein>
    <recommendedName>
        <fullName evidence="1">Heterokaryon incompatibility domain-containing protein</fullName>
    </recommendedName>
</protein>
<keyword evidence="3" id="KW-1185">Reference proteome</keyword>
<dbReference type="EMBL" id="KZ613783">
    <property type="protein sequence ID" value="PMD62265.1"/>
    <property type="molecule type" value="Genomic_DNA"/>
</dbReference>
<dbReference type="Proteomes" id="UP000235371">
    <property type="component" value="Unassembled WGS sequence"/>
</dbReference>
<dbReference type="InParanoid" id="A0A2J6TGW1"/>
<feature type="non-terminal residue" evidence="2">
    <location>
        <position position="57"/>
    </location>
</feature>
<proteinExistence type="predicted"/>
<feature type="domain" description="Heterokaryon incompatibility" evidence="1">
    <location>
        <begin position="3"/>
        <end position="56"/>
    </location>
</feature>
<dbReference type="AlphaFoldDB" id="A0A2J6TGW1"/>
<gene>
    <name evidence="2" type="ORF">K444DRAFT_480632</name>
</gene>
<dbReference type="PANTHER" id="PTHR24148">
    <property type="entry name" value="ANKYRIN REPEAT DOMAIN-CONTAINING PROTEIN 39 HOMOLOG-RELATED"/>
    <property type="match status" value="1"/>
</dbReference>